<accession>A0A9X4QX27</accession>
<evidence type="ECO:0000259" key="6">
    <source>
        <dbReference type="PROSITE" id="PS51935"/>
    </source>
</evidence>
<proteinExistence type="inferred from homology"/>
<name>A0A9X4QX27_9BACL</name>
<evidence type="ECO:0000256" key="4">
    <source>
        <dbReference type="ARBA" id="ARBA00022807"/>
    </source>
</evidence>
<dbReference type="Pfam" id="PF00877">
    <property type="entry name" value="NLPC_P60"/>
    <property type="match status" value="1"/>
</dbReference>
<comment type="similarity">
    <text evidence="1">Belongs to the peptidase C40 family.</text>
</comment>
<evidence type="ECO:0000256" key="2">
    <source>
        <dbReference type="ARBA" id="ARBA00022670"/>
    </source>
</evidence>
<keyword evidence="4" id="KW-0788">Thiol protease</keyword>
<keyword evidence="8" id="KW-1185">Reference proteome</keyword>
<feature type="signal peptide" evidence="5">
    <location>
        <begin position="1"/>
        <end position="36"/>
    </location>
</feature>
<dbReference type="GO" id="GO:0008234">
    <property type="term" value="F:cysteine-type peptidase activity"/>
    <property type="evidence" value="ECO:0007669"/>
    <property type="project" value="UniProtKB-KW"/>
</dbReference>
<organism evidence="7 8">
    <name type="scientific">Cohnella rhizosphaerae</name>
    <dbReference type="NCBI Taxonomy" id="1457232"/>
    <lineage>
        <taxon>Bacteria</taxon>
        <taxon>Bacillati</taxon>
        <taxon>Bacillota</taxon>
        <taxon>Bacilli</taxon>
        <taxon>Bacillales</taxon>
        <taxon>Paenibacillaceae</taxon>
        <taxon>Cohnella</taxon>
    </lineage>
</organism>
<keyword evidence="3" id="KW-0378">Hydrolase</keyword>
<dbReference type="PROSITE" id="PS51935">
    <property type="entry name" value="NLPC_P60"/>
    <property type="match status" value="1"/>
</dbReference>
<keyword evidence="5" id="KW-0732">Signal</keyword>
<evidence type="ECO:0000256" key="5">
    <source>
        <dbReference type="SAM" id="SignalP"/>
    </source>
</evidence>
<dbReference type="EMBL" id="JAPDIA010000008">
    <property type="protein sequence ID" value="MDG0812982.1"/>
    <property type="molecule type" value="Genomic_DNA"/>
</dbReference>
<comment type="caution">
    <text evidence="7">The sequence shown here is derived from an EMBL/GenBank/DDBJ whole genome shotgun (WGS) entry which is preliminary data.</text>
</comment>
<dbReference type="RefSeq" id="WP_277536657.1">
    <property type="nucleotide sequence ID" value="NZ_JAPDIA010000008.1"/>
</dbReference>
<dbReference type="InterPro" id="IPR038765">
    <property type="entry name" value="Papain-like_cys_pep_sf"/>
</dbReference>
<evidence type="ECO:0000256" key="1">
    <source>
        <dbReference type="ARBA" id="ARBA00007074"/>
    </source>
</evidence>
<protein>
    <submittedName>
        <fullName evidence="7">C40 family peptidase</fullName>
    </submittedName>
</protein>
<dbReference type="PANTHER" id="PTHR47053">
    <property type="entry name" value="MUREIN DD-ENDOPEPTIDASE MEPH-RELATED"/>
    <property type="match status" value="1"/>
</dbReference>
<feature type="chain" id="PRO_5040905258" evidence="5">
    <location>
        <begin position="37"/>
        <end position="166"/>
    </location>
</feature>
<dbReference type="InterPro" id="IPR000064">
    <property type="entry name" value="NLP_P60_dom"/>
</dbReference>
<dbReference type="PANTHER" id="PTHR47053:SF1">
    <property type="entry name" value="MUREIN DD-ENDOPEPTIDASE MEPH-RELATED"/>
    <property type="match status" value="1"/>
</dbReference>
<dbReference type="Proteomes" id="UP001153404">
    <property type="component" value="Unassembled WGS sequence"/>
</dbReference>
<sequence>MSANIRSRTIRKFASLGLCVAIAVSGTLFVSAPRAAAAASKTAKADKIITLGKQYLGVKYRLGAPSGSTKVFDCSSFTQYIFGKYGVKLPRVSSAQATKGKTVAKAQLKKGDLVFFKSSNSSKIGHVAVYIGNNKILHTYGKPGVTVTSLSASYWKSHYKTARRVL</sequence>
<dbReference type="InterPro" id="IPR051202">
    <property type="entry name" value="Peptidase_C40"/>
</dbReference>
<gene>
    <name evidence="7" type="ORF">OMP40_29425</name>
</gene>
<keyword evidence="2" id="KW-0645">Protease</keyword>
<feature type="domain" description="NlpC/P60" evidence="6">
    <location>
        <begin position="42"/>
        <end position="166"/>
    </location>
</feature>
<evidence type="ECO:0000313" key="8">
    <source>
        <dbReference type="Proteomes" id="UP001153404"/>
    </source>
</evidence>
<evidence type="ECO:0000256" key="3">
    <source>
        <dbReference type="ARBA" id="ARBA00022801"/>
    </source>
</evidence>
<evidence type="ECO:0000313" key="7">
    <source>
        <dbReference type="EMBL" id="MDG0812982.1"/>
    </source>
</evidence>
<dbReference type="SUPFAM" id="SSF54001">
    <property type="entry name" value="Cysteine proteinases"/>
    <property type="match status" value="1"/>
</dbReference>
<dbReference type="AlphaFoldDB" id="A0A9X4QX27"/>
<dbReference type="GO" id="GO:0006508">
    <property type="term" value="P:proteolysis"/>
    <property type="evidence" value="ECO:0007669"/>
    <property type="project" value="UniProtKB-KW"/>
</dbReference>
<dbReference type="Gene3D" id="3.90.1720.10">
    <property type="entry name" value="endopeptidase domain like (from Nostoc punctiforme)"/>
    <property type="match status" value="1"/>
</dbReference>
<reference evidence="7" key="1">
    <citation type="submission" date="2022-10" db="EMBL/GenBank/DDBJ databases">
        <title>Comparative genomic analysis of Cohnella hashimotonis sp. nov., isolated from the International Space Station.</title>
        <authorList>
            <person name="Simpson A."/>
            <person name="Venkateswaran K."/>
        </authorList>
    </citation>
    <scope>NUCLEOTIDE SEQUENCE</scope>
    <source>
        <strain evidence="7">DSM 28161</strain>
    </source>
</reference>